<feature type="region of interest" description="Disordered" evidence="1">
    <location>
        <begin position="1"/>
        <end position="26"/>
    </location>
</feature>
<dbReference type="PANTHER" id="PTHR46219:SF13">
    <property type="entry name" value="SHKT DOMAIN-CONTAINING PROTEIN"/>
    <property type="match status" value="1"/>
</dbReference>
<name>A0A238BVM1_9BILA</name>
<proteinExistence type="predicted"/>
<evidence type="ECO:0000256" key="1">
    <source>
        <dbReference type="SAM" id="MobiDB-lite"/>
    </source>
</evidence>
<evidence type="ECO:0000259" key="2">
    <source>
        <dbReference type="Pfam" id="PF01549"/>
    </source>
</evidence>
<dbReference type="Gene3D" id="1.10.10.1940">
    <property type="match status" value="1"/>
</dbReference>
<organism evidence="3 4">
    <name type="scientific">Onchocerca flexuosa</name>
    <dbReference type="NCBI Taxonomy" id="387005"/>
    <lineage>
        <taxon>Eukaryota</taxon>
        <taxon>Metazoa</taxon>
        <taxon>Ecdysozoa</taxon>
        <taxon>Nematoda</taxon>
        <taxon>Chromadorea</taxon>
        <taxon>Rhabditida</taxon>
        <taxon>Spirurina</taxon>
        <taxon>Spiruromorpha</taxon>
        <taxon>Filarioidea</taxon>
        <taxon>Onchocercidae</taxon>
        <taxon>Onchocerca</taxon>
    </lineage>
</organism>
<keyword evidence="4" id="KW-1185">Reference proteome</keyword>
<sequence>MEQYPKTCGRCSGNATSDTCQDKAPPSKPSQCFGLAYLCNNMFYRDLMIEQCPKICCRHDKEANTICFAGYNFGGSSNHPENL</sequence>
<feature type="domain" description="ShKT" evidence="2">
    <location>
        <begin position="19"/>
        <end position="56"/>
    </location>
</feature>
<dbReference type="Pfam" id="PF01549">
    <property type="entry name" value="ShK"/>
    <property type="match status" value="1"/>
</dbReference>
<reference evidence="3 4" key="1">
    <citation type="submission" date="2015-12" db="EMBL/GenBank/DDBJ databases">
        <title>Draft genome of the nematode, Onchocerca flexuosa.</title>
        <authorList>
            <person name="Mitreva M."/>
        </authorList>
    </citation>
    <scope>NUCLEOTIDE SEQUENCE [LARGE SCALE GENOMIC DNA]</scope>
    <source>
        <strain evidence="3">Red Deer</strain>
    </source>
</reference>
<dbReference type="EMBL" id="KZ269998">
    <property type="protein sequence ID" value="OZC09024.1"/>
    <property type="molecule type" value="Genomic_DNA"/>
</dbReference>
<evidence type="ECO:0000313" key="4">
    <source>
        <dbReference type="Proteomes" id="UP000242913"/>
    </source>
</evidence>
<dbReference type="AlphaFoldDB" id="A0A238BVM1"/>
<dbReference type="InterPro" id="IPR003582">
    <property type="entry name" value="ShKT_dom"/>
</dbReference>
<dbReference type="OrthoDB" id="5868199at2759"/>
<protein>
    <recommendedName>
        <fullName evidence="2">ShKT domain-containing protein</fullName>
    </recommendedName>
</protein>
<evidence type="ECO:0000313" key="3">
    <source>
        <dbReference type="EMBL" id="OZC09024.1"/>
    </source>
</evidence>
<gene>
    <name evidence="3" type="ORF">X798_03954</name>
</gene>
<dbReference type="Proteomes" id="UP000242913">
    <property type="component" value="Unassembled WGS sequence"/>
</dbReference>
<accession>A0A238BVM1</accession>
<dbReference type="PANTHER" id="PTHR46219">
    <property type="entry name" value="PROTEIN CBG11138"/>
    <property type="match status" value="1"/>
</dbReference>